<proteinExistence type="predicted"/>
<dbReference type="InterPro" id="IPR006860">
    <property type="entry name" value="FecR"/>
</dbReference>
<evidence type="ECO:0000313" key="4">
    <source>
        <dbReference type="EMBL" id="SHE54928.1"/>
    </source>
</evidence>
<keyword evidence="1" id="KW-0472">Membrane</keyword>
<evidence type="ECO:0000256" key="1">
    <source>
        <dbReference type="SAM" id="Phobius"/>
    </source>
</evidence>
<evidence type="ECO:0000313" key="5">
    <source>
        <dbReference type="Proteomes" id="UP000184048"/>
    </source>
</evidence>
<evidence type="ECO:0000259" key="3">
    <source>
        <dbReference type="Pfam" id="PF16344"/>
    </source>
</evidence>
<dbReference type="InterPro" id="IPR012373">
    <property type="entry name" value="Ferrdict_sens_TM"/>
</dbReference>
<organism evidence="4 5">
    <name type="scientific">Flavisolibacter ginsengisoli DSM 18119</name>
    <dbReference type="NCBI Taxonomy" id="1121884"/>
    <lineage>
        <taxon>Bacteria</taxon>
        <taxon>Pseudomonadati</taxon>
        <taxon>Bacteroidota</taxon>
        <taxon>Chitinophagia</taxon>
        <taxon>Chitinophagales</taxon>
        <taxon>Chitinophagaceae</taxon>
        <taxon>Flavisolibacter</taxon>
    </lineage>
</organism>
<dbReference type="PANTHER" id="PTHR30273:SF2">
    <property type="entry name" value="PROTEIN FECR"/>
    <property type="match status" value="1"/>
</dbReference>
<dbReference type="EMBL" id="FQUU01000002">
    <property type="protein sequence ID" value="SHE54928.1"/>
    <property type="molecule type" value="Genomic_DNA"/>
</dbReference>
<dbReference type="Pfam" id="PF16344">
    <property type="entry name" value="FecR_C"/>
    <property type="match status" value="1"/>
</dbReference>
<feature type="domain" description="Protein FecR C-terminal" evidence="3">
    <location>
        <begin position="330"/>
        <end position="393"/>
    </location>
</feature>
<dbReference type="AlphaFoldDB" id="A0A1M4UE57"/>
<reference evidence="4 5" key="1">
    <citation type="submission" date="2016-11" db="EMBL/GenBank/DDBJ databases">
        <authorList>
            <person name="Jaros S."/>
            <person name="Januszkiewicz K."/>
            <person name="Wedrychowicz H."/>
        </authorList>
    </citation>
    <scope>NUCLEOTIDE SEQUENCE [LARGE SCALE GENOMIC DNA]</scope>
    <source>
        <strain evidence="4 5">DSM 18119</strain>
    </source>
</reference>
<dbReference type="Pfam" id="PF04773">
    <property type="entry name" value="FecR"/>
    <property type="match status" value="1"/>
</dbReference>
<dbReference type="RefSeq" id="WP_084079775.1">
    <property type="nucleotide sequence ID" value="NZ_FQUU01000002.1"/>
</dbReference>
<feature type="domain" description="FecR protein" evidence="2">
    <location>
        <begin position="198"/>
        <end position="284"/>
    </location>
</feature>
<dbReference type="STRING" id="1121884.SAMN02745131_00617"/>
<evidence type="ECO:0000259" key="2">
    <source>
        <dbReference type="Pfam" id="PF04773"/>
    </source>
</evidence>
<dbReference type="GO" id="GO:0016989">
    <property type="term" value="F:sigma factor antagonist activity"/>
    <property type="evidence" value="ECO:0007669"/>
    <property type="project" value="TreeGrafter"/>
</dbReference>
<keyword evidence="1" id="KW-0812">Transmembrane</keyword>
<protein>
    <submittedName>
        <fullName evidence="4">FecR family protein</fullName>
    </submittedName>
</protein>
<dbReference type="InterPro" id="IPR032508">
    <property type="entry name" value="FecR_C"/>
</dbReference>
<dbReference type="OrthoDB" id="649666at2"/>
<dbReference type="Gene3D" id="2.60.120.1440">
    <property type="match status" value="1"/>
</dbReference>
<gene>
    <name evidence="4" type="ORF">SAMN02745131_00617</name>
</gene>
<name>A0A1M4UE57_9BACT</name>
<accession>A0A1M4UE57</accession>
<sequence length="395" mass="43674">MPQKHTIIQLFRKYLDNQCSAEEVEVLFMLLDKEENKALREELINTQLQNNNHGIAVADPLLYQKLDDSLKQVLARIDMPKKQRGIPGVIIMKWAAVAAVLLLLLTGTYYFTANNRSKEVEVVKATPVIDVPAPTSTKATLRLADGTEVNLDNAKYGSLARQGQVQIIKTADGQIAYQGKGNEILYNTLINPRGSKVVAVSLSDGTKVWLNAESTLRYPTAFAGNERKVEISGEAYFEVAHNAQKPFYVTKGGMEIKVLGTHFNVNTYDDGSPASVTLLEGSVKVSNGGKQSMLIPGQQARMNGGIISIVDNVDMDQVLAWKNGKFQFGENTSIETIMNQVARWYNVQVEYKGTVTQHFWGSISRDVNVSQVLHKIESTGGVKFRIQGNKVLVMP</sequence>
<keyword evidence="1" id="KW-1133">Transmembrane helix</keyword>
<dbReference type="PANTHER" id="PTHR30273">
    <property type="entry name" value="PERIPLASMIC SIGNAL SENSOR AND SIGMA FACTOR ACTIVATOR FECR-RELATED"/>
    <property type="match status" value="1"/>
</dbReference>
<dbReference type="Gene3D" id="3.55.50.30">
    <property type="match status" value="1"/>
</dbReference>
<dbReference type="Proteomes" id="UP000184048">
    <property type="component" value="Unassembled WGS sequence"/>
</dbReference>
<keyword evidence="5" id="KW-1185">Reference proteome</keyword>
<feature type="transmembrane region" description="Helical" evidence="1">
    <location>
        <begin position="89"/>
        <end position="111"/>
    </location>
</feature>